<dbReference type="eggNOG" id="ENOG502ZB84">
    <property type="taxonomic scope" value="Bacteria"/>
</dbReference>
<dbReference type="EMBL" id="CP072369">
    <property type="protein sequence ID" value="QUB86024.1"/>
    <property type="molecule type" value="Genomic_DNA"/>
</dbReference>
<dbReference type="AlphaFoldDB" id="A0A0K1NMS6"/>
<name>A0A0K1NMS6_9BACT</name>
<dbReference type="InterPro" id="IPR029024">
    <property type="entry name" value="TerB-like"/>
</dbReference>
<proteinExistence type="predicted"/>
<evidence type="ECO:0000313" key="2">
    <source>
        <dbReference type="EMBL" id="QUB86024.1"/>
    </source>
</evidence>
<protein>
    <submittedName>
        <fullName evidence="2">TerB family tellurite resistance protein</fullName>
    </submittedName>
</protein>
<dbReference type="Proteomes" id="UP000060345">
    <property type="component" value="Chromosome 2"/>
</dbReference>
<keyword evidence="4" id="KW-1185">Reference proteome</keyword>
<organism evidence="1 3">
    <name type="scientific">Prevotella fusca JCM 17724</name>
    <dbReference type="NCBI Taxonomy" id="1236517"/>
    <lineage>
        <taxon>Bacteria</taxon>
        <taxon>Pseudomonadati</taxon>
        <taxon>Bacteroidota</taxon>
        <taxon>Bacteroidia</taxon>
        <taxon>Bacteroidales</taxon>
        <taxon>Prevotellaceae</taxon>
        <taxon>Prevotella</taxon>
    </lineage>
</organism>
<evidence type="ECO:0000313" key="4">
    <source>
        <dbReference type="Proteomes" id="UP000682005"/>
    </source>
</evidence>
<dbReference type="OrthoDB" id="7628592at2"/>
<reference evidence="2 4" key="2">
    <citation type="submission" date="2021-03" db="EMBL/GenBank/DDBJ databases">
        <title>Human Oral Microbial Genomes.</title>
        <authorList>
            <person name="Johnston C.D."/>
            <person name="Chen T."/>
            <person name="Dewhirst F.E."/>
        </authorList>
    </citation>
    <scope>NUCLEOTIDE SEQUENCE [LARGE SCALE GENOMIC DNA]</scope>
    <source>
        <strain evidence="2 4">W1435</strain>
    </source>
</reference>
<dbReference type="KEGG" id="pfus:ADJ77_11550"/>
<sequence length="122" mass="13496">MGKLEELKKNLLADGVIDKEEVAQLREVLYADGVIDAEEVEFLFELNDAVSGKDNAPEWQEFFVEAVSDNILADGEIDEEEVKMLSEKISGDGQVDETEKALLLNLKAKAKNFPAALEALLK</sequence>
<evidence type="ECO:0000313" key="1">
    <source>
        <dbReference type="EMBL" id="AKU70392.1"/>
    </source>
</evidence>
<dbReference type="SUPFAM" id="SSF158682">
    <property type="entry name" value="TerB-like"/>
    <property type="match status" value="1"/>
</dbReference>
<dbReference type="EMBL" id="CP012075">
    <property type="protein sequence ID" value="AKU70392.1"/>
    <property type="molecule type" value="Genomic_DNA"/>
</dbReference>
<gene>
    <name evidence="1" type="ORF">ADJ77_11550</name>
    <name evidence="2" type="ORF">J5A51_01800</name>
</gene>
<dbReference type="Proteomes" id="UP000682005">
    <property type="component" value="Chromosome 2"/>
</dbReference>
<accession>A0A0K1NMS6</accession>
<dbReference type="RefSeq" id="WP_025078190.1">
    <property type="nucleotide sequence ID" value="NZ_BAKO01000010.1"/>
</dbReference>
<evidence type="ECO:0000313" key="3">
    <source>
        <dbReference type="Proteomes" id="UP000060345"/>
    </source>
</evidence>
<dbReference type="CDD" id="cd07177">
    <property type="entry name" value="terB_like"/>
    <property type="match status" value="1"/>
</dbReference>
<reference evidence="1 3" key="1">
    <citation type="submission" date="2015-07" db="EMBL/GenBank/DDBJ databases">
        <authorList>
            <person name="Noorani M."/>
        </authorList>
    </citation>
    <scope>NUCLEOTIDE SEQUENCE [LARGE SCALE GENOMIC DNA]</scope>
    <source>
        <strain evidence="1 3">W1435</strain>
    </source>
</reference>